<dbReference type="Gene3D" id="3.10.450.50">
    <property type="match status" value="1"/>
</dbReference>
<dbReference type="RefSeq" id="XP_056042033.1">
    <property type="nucleotide sequence ID" value="XM_056185159.1"/>
</dbReference>
<dbReference type="EMBL" id="JARPMG010000008">
    <property type="protein sequence ID" value="KAJ8098583.1"/>
    <property type="molecule type" value="Genomic_DNA"/>
</dbReference>
<dbReference type="InterPro" id="IPR053218">
    <property type="entry name" value="Pathogen-related_defense"/>
</dbReference>
<evidence type="ECO:0008006" key="3">
    <source>
        <dbReference type="Google" id="ProtNLM"/>
    </source>
</evidence>
<sequence length="227" mass="25621">MSAVPDFALDPNAVLQDTDAAWRHGAPPGYSNTRKVFEESKQTNHESGSLEAIVIANIVKNWEIEASFKPSVSDWRTVDPEKYSFSMNGGEPRPAEHMLKVGTYNAILTESNFYSPANNDFESSHKTFKRMMPTFAWEVLEVYSGPPKVAFKWRHWGVMKNDYVGYNEKKQKVRVKAHGGLIDIQGVTVATVNDGLKVEKLETWFDPLAMFKQVSKDSDVIVEEDSV</sequence>
<keyword evidence="2" id="KW-1185">Reference proteome</keyword>
<proteinExistence type="predicted"/>
<accession>A0AAD7QNY2</accession>
<dbReference type="PANTHER" id="PTHR31723:SF10">
    <property type="entry name" value="PATHOGEN-RELATED PROTEIN"/>
    <property type="match status" value="1"/>
</dbReference>
<reference evidence="1" key="1">
    <citation type="submission" date="2023-03" db="EMBL/GenBank/DDBJ databases">
        <title>Near-Complete genome sequence of Lipomyces tetrasporous NRRL Y-64009, an oleaginous yeast capable of growing on lignocellulosic hydrolysates.</title>
        <authorList>
            <consortium name="Lawrence Berkeley National Laboratory"/>
            <person name="Jagtap S.S."/>
            <person name="Liu J.-J."/>
            <person name="Walukiewicz H.E."/>
            <person name="Pangilinan J."/>
            <person name="Lipzen A."/>
            <person name="Ahrendt S."/>
            <person name="Koriabine M."/>
            <person name="Cobaugh K."/>
            <person name="Salamov A."/>
            <person name="Yoshinaga Y."/>
            <person name="Ng V."/>
            <person name="Daum C."/>
            <person name="Grigoriev I.V."/>
            <person name="Slininger P.J."/>
            <person name="Dien B.S."/>
            <person name="Jin Y.-S."/>
            <person name="Rao C.V."/>
        </authorList>
    </citation>
    <scope>NUCLEOTIDE SEQUENCE</scope>
    <source>
        <strain evidence="1">NRRL Y-64009</strain>
    </source>
</reference>
<organism evidence="1 2">
    <name type="scientific">Lipomyces tetrasporus</name>
    <dbReference type="NCBI Taxonomy" id="54092"/>
    <lineage>
        <taxon>Eukaryota</taxon>
        <taxon>Fungi</taxon>
        <taxon>Dikarya</taxon>
        <taxon>Ascomycota</taxon>
        <taxon>Saccharomycotina</taxon>
        <taxon>Lipomycetes</taxon>
        <taxon>Lipomycetales</taxon>
        <taxon>Lipomycetaceae</taxon>
        <taxon>Lipomyces</taxon>
    </lineage>
</organism>
<dbReference type="SUPFAM" id="SSF54427">
    <property type="entry name" value="NTF2-like"/>
    <property type="match status" value="1"/>
</dbReference>
<protein>
    <recommendedName>
        <fullName evidence="3">Pathogen-related protein</fullName>
    </recommendedName>
</protein>
<evidence type="ECO:0000313" key="2">
    <source>
        <dbReference type="Proteomes" id="UP001217417"/>
    </source>
</evidence>
<gene>
    <name evidence="1" type="ORF">POJ06DRAFT_199528</name>
</gene>
<dbReference type="InterPro" id="IPR032710">
    <property type="entry name" value="NTF2-like_dom_sf"/>
</dbReference>
<dbReference type="AlphaFoldDB" id="A0AAD7QNY2"/>
<comment type="caution">
    <text evidence="1">The sequence shown here is derived from an EMBL/GenBank/DDBJ whole genome shotgun (WGS) entry which is preliminary data.</text>
</comment>
<name>A0AAD7QNY2_9ASCO</name>
<evidence type="ECO:0000313" key="1">
    <source>
        <dbReference type="EMBL" id="KAJ8098583.1"/>
    </source>
</evidence>
<dbReference type="Proteomes" id="UP001217417">
    <property type="component" value="Unassembled WGS sequence"/>
</dbReference>
<dbReference type="GeneID" id="80880325"/>
<dbReference type="PANTHER" id="PTHR31723">
    <property type="entry name" value="PATHOGENESIS-RELATED FAMILY PROTEIN"/>
    <property type="match status" value="1"/>
</dbReference>